<evidence type="ECO:0000313" key="1">
    <source>
        <dbReference type="EMBL" id="CAB5020212.1"/>
    </source>
</evidence>
<dbReference type="AlphaFoldDB" id="A0A6J7R0S0"/>
<reference evidence="1" key="1">
    <citation type="submission" date="2020-05" db="EMBL/GenBank/DDBJ databases">
        <authorList>
            <person name="Chiriac C."/>
            <person name="Salcher M."/>
            <person name="Ghai R."/>
            <person name="Kavagutti S V."/>
        </authorList>
    </citation>
    <scope>NUCLEOTIDE SEQUENCE</scope>
</reference>
<dbReference type="EMBL" id="CAFBPF010000163">
    <property type="protein sequence ID" value="CAB5020212.1"/>
    <property type="molecule type" value="Genomic_DNA"/>
</dbReference>
<name>A0A6J7R0S0_9ZZZZ</name>
<accession>A0A6J7R0S0</accession>
<protein>
    <submittedName>
        <fullName evidence="1">Unannotated protein</fullName>
    </submittedName>
</protein>
<gene>
    <name evidence="1" type="ORF">UFOPK4071_01179</name>
</gene>
<sequence>MNDSPRAPLFSTAQRRAGTLVVECERCNGRVRVNYLEFARLHAPLWAWAPWRLHSRWMNCPACGHRTWLAAHWFD</sequence>
<proteinExistence type="predicted"/>
<organism evidence="1">
    <name type="scientific">freshwater metagenome</name>
    <dbReference type="NCBI Taxonomy" id="449393"/>
    <lineage>
        <taxon>unclassified sequences</taxon>
        <taxon>metagenomes</taxon>
        <taxon>ecological metagenomes</taxon>
    </lineage>
</organism>